<dbReference type="RefSeq" id="WP_178621502.1">
    <property type="nucleotide sequence ID" value="NZ_JACRSS010000001.1"/>
</dbReference>
<accession>A0A926HWJ4</accession>
<dbReference type="NCBIfam" id="TIGR01549">
    <property type="entry name" value="HAD-SF-IA-v1"/>
    <property type="match status" value="1"/>
</dbReference>
<proteinExistence type="predicted"/>
<comment type="caution">
    <text evidence="1">The sequence shown here is derived from an EMBL/GenBank/DDBJ whole genome shotgun (WGS) entry which is preliminary data.</text>
</comment>
<name>A0A926HWJ4_9FIRM</name>
<organism evidence="1 2">
    <name type="scientific">Guopingia tenuis</name>
    <dbReference type="NCBI Taxonomy" id="2763656"/>
    <lineage>
        <taxon>Bacteria</taxon>
        <taxon>Bacillati</taxon>
        <taxon>Bacillota</taxon>
        <taxon>Clostridia</taxon>
        <taxon>Christensenellales</taxon>
        <taxon>Christensenellaceae</taxon>
        <taxon>Guopingia</taxon>
    </lineage>
</organism>
<dbReference type="EMBL" id="JACRSS010000001">
    <property type="protein sequence ID" value="MBC8538085.1"/>
    <property type="molecule type" value="Genomic_DNA"/>
</dbReference>
<dbReference type="AlphaFoldDB" id="A0A926HWJ4"/>
<dbReference type="InterPro" id="IPR006439">
    <property type="entry name" value="HAD-SF_hydro_IA"/>
</dbReference>
<dbReference type="InterPro" id="IPR036412">
    <property type="entry name" value="HAD-like_sf"/>
</dbReference>
<dbReference type="Proteomes" id="UP000617951">
    <property type="component" value="Unassembled WGS sequence"/>
</dbReference>
<dbReference type="Gene3D" id="3.40.50.1000">
    <property type="entry name" value="HAD superfamily/HAD-like"/>
    <property type="match status" value="1"/>
</dbReference>
<dbReference type="Pfam" id="PF00702">
    <property type="entry name" value="Hydrolase"/>
    <property type="match status" value="1"/>
</dbReference>
<evidence type="ECO:0000313" key="1">
    <source>
        <dbReference type="EMBL" id="MBC8538085.1"/>
    </source>
</evidence>
<dbReference type="PRINTS" id="PR00413">
    <property type="entry name" value="HADHALOGNASE"/>
</dbReference>
<evidence type="ECO:0000313" key="2">
    <source>
        <dbReference type="Proteomes" id="UP000617951"/>
    </source>
</evidence>
<gene>
    <name evidence="1" type="ORF">H8693_03955</name>
</gene>
<protein>
    <submittedName>
        <fullName evidence="1">HAD family phosphatase</fullName>
    </submittedName>
</protein>
<dbReference type="SFLD" id="SFLDG01129">
    <property type="entry name" value="C1.5:_HAD__Beta-PGM__Phosphata"/>
    <property type="match status" value="1"/>
</dbReference>
<dbReference type="PANTHER" id="PTHR43611">
    <property type="entry name" value="ALPHA-D-GLUCOSE 1-PHOSPHATE PHOSPHATASE"/>
    <property type="match status" value="1"/>
</dbReference>
<dbReference type="NCBIfam" id="TIGR01509">
    <property type="entry name" value="HAD-SF-IA-v3"/>
    <property type="match status" value="1"/>
</dbReference>
<dbReference type="SUPFAM" id="SSF56784">
    <property type="entry name" value="HAD-like"/>
    <property type="match status" value="1"/>
</dbReference>
<dbReference type="Gene3D" id="1.10.150.240">
    <property type="entry name" value="Putative phosphatase, domain 2"/>
    <property type="match status" value="1"/>
</dbReference>
<reference evidence="1" key="1">
    <citation type="submission" date="2020-08" db="EMBL/GenBank/DDBJ databases">
        <title>Genome public.</title>
        <authorList>
            <person name="Liu C."/>
            <person name="Sun Q."/>
        </authorList>
    </citation>
    <scope>NUCLEOTIDE SEQUENCE</scope>
    <source>
        <strain evidence="1">NSJ-63</strain>
    </source>
</reference>
<dbReference type="InterPro" id="IPR023198">
    <property type="entry name" value="PGP-like_dom2"/>
</dbReference>
<sequence>MKAIIFDIGSVLVSFNYPDFLKHLGYSEAVQKELDVIKEGGPFWQKMDRGLMTEEEGLKIYLDMIPTYKKEAEYAFTHMAYYMEEITPTSRFLRAAKAKGYQVYYLSNYSHRNWEIIFERFDFFRLFDGGVVSYQVHQVKPDAEIYQTLLGKYGLAPENTLFIDDRENNIRAAEKLGIHTLWLKPDTDLFAETAELGFGV</sequence>
<dbReference type="InterPro" id="IPR023214">
    <property type="entry name" value="HAD_sf"/>
</dbReference>
<dbReference type="CDD" id="cd02603">
    <property type="entry name" value="HAD_sEH-N_like"/>
    <property type="match status" value="1"/>
</dbReference>
<dbReference type="SFLD" id="SFLDS00003">
    <property type="entry name" value="Haloacid_Dehalogenase"/>
    <property type="match status" value="1"/>
</dbReference>
<dbReference type="PANTHER" id="PTHR43611:SF3">
    <property type="entry name" value="FLAVIN MONONUCLEOTIDE HYDROLASE 1, CHLOROPLATIC"/>
    <property type="match status" value="1"/>
</dbReference>
<keyword evidence="2" id="KW-1185">Reference proteome</keyword>